<dbReference type="PANTHER" id="PTHR33540">
    <property type="entry name" value="TRNA THREONYLCARBAMOYLADENOSINE BIOSYNTHESIS PROTEIN TSAE"/>
    <property type="match status" value="1"/>
</dbReference>
<sequence length="148" mass="17182">MYYFCLYSFKMKIEVYNLLDLTNVAKQLIEFAATEKIFVFEGDMGAGKTTFIKKLCEALGVSDVVSSPTYSIVNEYESPNGQVFHFDFYRIKDIQEAYDLGYEEYFYGGAFCLIEWPERVKELLPDHYIKVEIAVGDDNQRIFSFSKA</sequence>
<name>A0A317EN72_9SPHI</name>
<keyword evidence="12" id="KW-1185">Reference proteome</keyword>
<comment type="similarity">
    <text evidence="2">Belongs to the TsaE family.</text>
</comment>
<keyword evidence="5" id="KW-0819">tRNA processing</keyword>
<dbReference type="PANTHER" id="PTHR33540:SF2">
    <property type="entry name" value="TRNA THREONYLCARBAMOYLADENOSINE BIOSYNTHESIS PROTEIN TSAE"/>
    <property type="match status" value="1"/>
</dbReference>
<keyword evidence="6" id="KW-0479">Metal-binding</keyword>
<evidence type="ECO:0000256" key="10">
    <source>
        <dbReference type="ARBA" id="ARBA00032441"/>
    </source>
</evidence>
<dbReference type="GO" id="GO:0005524">
    <property type="term" value="F:ATP binding"/>
    <property type="evidence" value="ECO:0007669"/>
    <property type="project" value="UniProtKB-KW"/>
</dbReference>
<keyword evidence="9" id="KW-0460">Magnesium</keyword>
<evidence type="ECO:0000256" key="1">
    <source>
        <dbReference type="ARBA" id="ARBA00004496"/>
    </source>
</evidence>
<evidence type="ECO:0000256" key="2">
    <source>
        <dbReference type="ARBA" id="ARBA00007599"/>
    </source>
</evidence>
<evidence type="ECO:0000256" key="8">
    <source>
        <dbReference type="ARBA" id="ARBA00022840"/>
    </source>
</evidence>
<keyword evidence="4" id="KW-0963">Cytoplasm</keyword>
<dbReference type="GO" id="GO:0046872">
    <property type="term" value="F:metal ion binding"/>
    <property type="evidence" value="ECO:0007669"/>
    <property type="project" value="UniProtKB-KW"/>
</dbReference>
<dbReference type="InterPro" id="IPR027417">
    <property type="entry name" value="P-loop_NTPase"/>
</dbReference>
<dbReference type="InterPro" id="IPR003442">
    <property type="entry name" value="T6A_TsaE"/>
</dbReference>
<dbReference type="GO" id="GO:0005737">
    <property type="term" value="C:cytoplasm"/>
    <property type="evidence" value="ECO:0007669"/>
    <property type="project" value="UniProtKB-SubCell"/>
</dbReference>
<dbReference type="Pfam" id="PF02367">
    <property type="entry name" value="TsaE"/>
    <property type="match status" value="1"/>
</dbReference>
<keyword evidence="7" id="KW-0547">Nucleotide-binding</keyword>
<dbReference type="GO" id="GO:0016740">
    <property type="term" value="F:transferase activity"/>
    <property type="evidence" value="ECO:0007669"/>
    <property type="project" value="UniProtKB-KW"/>
</dbReference>
<comment type="subcellular location">
    <subcellularLocation>
        <location evidence="1">Cytoplasm</location>
    </subcellularLocation>
</comment>
<dbReference type="Proteomes" id="UP000245379">
    <property type="component" value="Unassembled WGS sequence"/>
</dbReference>
<dbReference type="NCBIfam" id="TIGR00150">
    <property type="entry name" value="T6A_YjeE"/>
    <property type="match status" value="1"/>
</dbReference>
<evidence type="ECO:0000313" key="12">
    <source>
        <dbReference type="Proteomes" id="UP000245379"/>
    </source>
</evidence>
<comment type="caution">
    <text evidence="11">The sequence shown here is derived from an EMBL/GenBank/DDBJ whole genome shotgun (WGS) entry which is preliminary data.</text>
</comment>
<organism evidence="11 12">
    <name type="scientific">Pedobacter yonginense</name>
    <dbReference type="NCBI Taxonomy" id="651869"/>
    <lineage>
        <taxon>Bacteria</taxon>
        <taxon>Pseudomonadati</taxon>
        <taxon>Bacteroidota</taxon>
        <taxon>Sphingobacteriia</taxon>
        <taxon>Sphingobacteriales</taxon>
        <taxon>Sphingobacteriaceae</taxon>
        <taxon>Pedobacter</taxon>
    </lineage>
</organism>
<reference evidence="11 12" key="1">
    <citation type="submission" date="2018-05" db="EMBL/GenBank/DDBJ databases">
        <title>Pedobacter paludis sp. nov., isolated from wetland soil.</title>
        <authorList>
            <person name="Zhang Y."/>
            <person name="Wang G."/>
        </authorList>
    </citation>
    <scope>NUCLEOTIDE SEQUENCE [LARGE SCALE GENOMIC DNA]</scope>
    <source>
        <strain evidence="11 12">KCTC22721</strain>
    </source>
</reference>
<evidence type="ECO:0000256" key="3">
    <source>
        <dbReference type="ARBA" id="ARBA00019010"/>
    </source>
</evidence>
<keyword evidence="8" id="KW-0067">ATP-binding</keyword>
<evidence type="ECO:0000313" key="11">
    <source>
        <dbReference type="EMBL" id="PWS27865.1"/>
    </source>
</evidence>
<dbReference type="AlphaFoldDB" id="A0A317EN72"/>
<proteinExistence type="inferred from homology"/>
<dbReference type="SUPFAM" id="SSF52540">
    <property type="entry name" value="P-loop containing nucleoside triphosphate hydrolases"/>
    <property type="match status" value="1"/>
</dbReference>
<evidence type="ECO:0000256" key="5">
    <source>
        <dbReference type="ARBA" id="ARBA00022694"/>
    </source>
</evidence>
<dbReference type="EMBL" id="QGNZ01000002">
    <property type="protein sequence ID" value="PWS27865.1"/>
    <property type="molecule type" value="Genomic_DNA"/>
</dbReference>
<evidence type="ECO:0000256" key="6">
    <source>
        <dbReference type="ARBA" id="ARBA00022723"/>
    </source>
</evidence>
<dbReference type="OrthoDB" id="9815896at2"/>
<dbReference type="Gene3D" id="3.40.50.300">
    <property type="entry name" value="P-loop containing nucleotide triphosphate hydrolases"/>
    <property type="match status" value="1"/>
</dbReference>
<evidence type="ECO:0000256" key="7">
    <source>
        <dbReference type="ARBA" id="ARBA00022741"/>
    </source>
</evidence>
<evidence type="ECO:0000256" key="9">
    <source>
        <dbReference type="ARBA" id="ARBA00022842"/>
    </source>
</evidence>
<gene>
    <name evidence="11" type="ORF">DHW03_09840</name>
</gene>
<keyword evidence="11" id="KW-0808">Transferase</keyword>
<evidence type="ECO:0000256" key="4">
    <source>
        <dbReference type="ARBA" id="ARBA00022490"/>
    </source>
</evidence>
<protein>
    <recommendedName>
        <fullName evidence="3">tRNA threonylcarbamoyladenosine biosynthesis protein TsaE</fullName>
    </recommendedName>
    <alternativeName>
        <fullName evidence="10">t(6)A37 threonylcarbamoyladenosine biosynthesis protein TsaE</fullName>
    </alternativeName>
</protein>
<dbReference type="GO" id="GO:0002949">
    <property type="term" value="P:tRNA threonylcarbamoyladenosine modification"/>
    <property type="evidence" value="ECO:0007669"/>
    <property type="project" value="InterPro"/>
</dbReference>
<accession>A0A317EN72</accession>